<sequence>MGPFLSTFGTSGLATSSMPTKLFLHAGALPLTRAATSPHSSFFLTRIVLIRGMAFVYMVAFWIAFQQNKGLIGDTGIAPARAVLDAAQNRGVQNRKRREEWLRLQIQKLMQQLQPTIVRNKSSEKRSRNDSCFNQKDEAFPSSANDDIAATPNNSKMERTVV</sequence>
<keyword evidence="2" id="KW-0812">Transmembrane</keyword>
<feature type="transmembrane region" description="Helical" evidence="2">
    <location>
        <begin position="43"/>
        <end position="65"/>
    </location>
</feature>
<keyword evidence="4" id="KW-1185">Reference proteome</keyword>
<dbReference type="AlphaFoldDB" id="A0A9K3K7M4"/>
<dbReference type="PANTHER" id="PTHR14463:SF10">
    <property type="entry name" value="LIPASE MATURATION FACTOR 1"/>
    <property type="match status" value="1"/>
</dbReference>
<dbReference type="EMBL" id="JAGRRH010000071">
    <property type="protein sequence ID" value="KAG7337893.1"/>
    <property type="molecule type" value="Genomic_DNA"/>
</dbReference>
<feature type="region of interest" description="Disordered" evidence="1">
    <location>
        <begin position="117"/>
        <end position="162"/>
    </location>
</feature>
<accession>A0A9K3K7M4</accession>
<feature type="compositionally biased region" description="Basic and acidic residues" evidence="1">
    <location>
        <begin position="121"/>
        <end position="139"/>
    </location>
</feature>
<comment type="caution">
    <text evidence="3">The sequence shown here is derived from an EMBL/GenBank/DDBJ whole genome shotgun (WGS) entry which is preliminary data.</text>
</comment>
<protein>
    <submittedName>
        <fullName evidence="3">Uncharacterized protein</fullName>
    </submittedName>
</protein>
<proteinExistence type="predicted"/>
<gene>
    <name evidence="3" type="ORF">IV203_017770</name>
</gene>
<keyword evidence="2" id="KW-1133">Transmembrane helix</keyword>
<dbReference type="InterPro" id="IPR009613">
    <property type="entry name" value="LMF"/>
</dbReference>
<dbReference type="OrthoDB" id="434126at2759"/>
<reference evidence="3" key="1">
    <citation type="journal article" date="2021" name="Sci. Rep.">
        <title>Diploid genomic architecture of Nitzschia inconspicua, an elite biomass production diatom.</title>
        <authorList>
            <person name="Oliver A."/>
            <person name="Podell S."/>
            <person name="Pinowska A."/>
            <person name="Traller J.C."/>
            <person name="Smith S.R."/>
            <person name="McClure R."/>
            <person name="Beliaev A."/>
            <person name="Bohutskyi P."/>
            <person name="Hill E.A."/>
            <person name="Rabines A."/>
            <person name="Zheng H."/>
            <person name="Allen L.Z."/>
            <person name="Kuo A."/>
            <person name="Grigoriev I.V."/>
            <person name="Allen A.E."/>
            <person name="Hazlebeck D."/>
            <person name="Allen E.E."/>
        </authorList>
    </citation>
    <scope>NUCLEOTIDE SEQUENCE</scope>
    <source>
        <strain evidence="3">Hildebrandi</strain>
    </source>
</reference>
<dbReference type="Proteomes" id="UP000693970">
    <property type="component" value="Unassembled WGS sequence"/>
</dbReference>
<evidence type="ECO:0000313" key="4">
    <source>
        <dbReference type="Proteomes" id="UP000693970"/>
    </source>
</evidence>
<keyword evidence="2" id="KW-0472">Membrane</keyword>
<evidence type="ECO:0000256" key="2">
    <source>
        <dbReference type="SAM" id="Phobius"/>
    </source>
</evidence>
<evidence type="ECO:0000256" key="1">
    <source>
        <dbReference type="SAM" id="MobiDB-lite"/>
    </source>
</evidence>
<name>A0A9K3K7M4_9STRA</name>
<dbReference type="GO" id="GO:0051604">
    <property type="term" value="P:protein maturation"/>
    <property type="evidence" value="ECO:0007669"/>
    <property type="project" value="InterPro"/>
</dbReference>
<dbReference type="PANTHER" id="PTHR14463">
    <property type="entry name" value="LIPASE MATURATION FACTOR"/>
    <property type="match status" value="1"/>
</dbReference>
<evidence type="ECO:0000313" key="3">
    <source>
        <dbReference type="EMBL" id="KAG7337893.1"/>
    </source>
</evidence>
<dbReference type="GO" id="GO:0005789">
    <property type="term" value="C:endoplasmic reticulum membrane"/>
    <property type="evidence" value="ECO:0007669"/>
    <property type="project" value="TreeGrafter"/>
</dbReference>
<reference evidence="3" key="2">
    <citation type="submission" date="2021-04" db="EMBL/GenBank/DDBJ databases">
        <authorList>
            <person name="Podell S."/>
        </authorList>
    </citation>
    <scope>NUCLEOTIDE SEQUENCE</scope>
    <source>
        <strain evidence="3">Hildebrandi</strain>
    </source>
</reference>
<organism evidence="3 4">
    <name type="scientific">Nitzschia inconspicua</name>
    <dbReference type="NCBI Taxonomy" id="303405"/>
    <lineage>
        <taxon>Eukaryota</taxon>
        <taxon>Sar</taxon>
        <taxon>Stramenopiles</taxon>
        <taxon>Ochrophyta</taxon>
        <taxon>Bacillariophyta</taxon>
        <taxon>Bacillariophyceae</taxon>
        <taxon>Bacillariophycidae</taxon>
        <taxon>Bacillariales</taxon>
        <taxon>Bacillariaceae</taxon>
        <taxon>Nitzschia</taxon>
    </lineage>
</organism>